<sequence length="120" mass="13437">MGQFQESDNRLAAADDCGAAERGVMCQRAPVSSPEARLPPPTKAPFRAEFCSYTKPPVPSQQDVESTKQLLLPERMRNRNKFQPQRSTAITAEQLLFLPLLTHLQPVEREGLTAGDHCYR</sequence>
<accession>A0AAV4VN83</accession>
<gene>
    <name evidence="1" type="ORF">CDAR_259561</name>
</gene>
<protein>
    <submittedName>
        <fullName evidence="1">Uncharacterized protein</fullName>
    </submittedName>
</protein>
<reference evidence="1 2" key="1">
    <citation type="submission" date="2021-06" db="EMBL/GenBank/DDBJ databases">
        <title>Caerostris darwini draft genome.</title>
        <authorList>
            <person name="Kono N."/>
            <person name="Arakawa K."/>
        </authorList>
    </citation>
    <scope>NUCLEOTIDE SEQUENCE [LARGE SCALE GENOMIC DNA]</scope>
</reference>
<evidence type="ECO:0000313" key="2">
    <source>
        <dbReference type="Proteomes" id="UP001054837"/>
    </source>
</evidence>
<keyword evidence="2" id="KW-1185">Reference proteome</keyword>
<evidence type="ECO:0000313" key="1">
    <source>
        <dbReference type="EMBL" id="GIY71651.1"/>
    </source>
</evidence>
<proteinExistence type="predicted"/>
<dbReference type="Proteomes" id="UP001054837">
    <property type="component" value="Unassembled WGS sequence"/>
</dbReference>
<comment type="caution">
    <text evidence="1">The sequence shown here is derived from an EMBL/GenBank/DDBJ whole genome shotgun (WGS) entry which is preliminary data.</text>
</comment>
<name>A0AAV4VN83_9ARAC</name>
<dbReference type="AlphaFoldDB" id="A0AAV4VN83"/>
<organism evidence="1 2">
    <name type="scientific">Caerostris darwini</name>
    <dbReference type="NCBI Taxonomy" id="1538125"/>
    <lineage>
        <taxon>Eukaryota</taxon>
        <taxon>Metazoa</taxon>
        <taxon>Ecdysozoa</taxon>
        <taxon>Arthropoda</taxon>
        <taxon>Chelicerata</taxon>
        <taxon>Arachnida</taxon>
        <taxon>Araneae</taxon>
        <taxon>Araneomorphae</taxon>
        <taxon>Entelegynae</taxon>
        <taxon>Araneoidea</taxon>
        <taxon>Araneidae</taxon>
        <taxon>Caerostris</taxon>
    </lineage>
</organism>
<dbReference type="EMBL" id="BPLQ01013371">
    <property type="protein sequence ID" value="GIY71651.1"/>
    <property type="molecule type" value="Genomic_DNA"/>
</dbReference>